<dbReference type="Proteomes" id="UP000199245">
    <property type="component" value="Unassembled WGS sequence"/>
</dbReference>
<dbReference type="SUPFAM" id="SSF56281">
    <property type="entry name" value="Metallo-hydrolase/oxidoreductase"/>
    <property type="match status" value="1"/>
</dbReference>
<protein>
    <submittedName>
        <fullName evidence="2">L-ascorbate metabolism protein UlaG, beta-lactamase superfamily</fullName>
    </submittedName>
</protein>
<evidence type="ECO:0000256" key="1">
    <source>
        <dbReference type="SAM" id="SignalP"/>
    </source>
</evidence>
<feature type="chain" id="PRO_5011614732" evidence="1">
    <location>
        <begin position="21"/>
        <end position="271"/>
    </location>
</feature>
<proteinExistence type="predicted"/>
<dbReference type="AlphaFoldDB" id="A0A1G7LED6"/>
<dbReference type="InterPro" id="IPR036866">
    <property type="entry name" value="RibonucZ/Hydroxyglut_hydro"/>
</dbReference>
<organism evidence="2 3">
    <name type="scientific">Bradyrhizobium brasilense</name>
    <dbReference type="NCBI Taxonomy" id="1419277"/>
    <lineage>
        <taxon>Bacteria</taxon>
        <taxon>Pseudomonadati</taxon>
        <taxon>Pseudomonadota</taxon>
        <taxon>Alphaproteobacteria</taxon>
        <taxon>Hyphomicrobiales</taxon>
        <taxon>Nitrobacteraceae</taxon>
        <taxon>Bradyrhizobium</taxon>
    </lineage>
</organism>
<keyword evidence="1" id="KW-0732">Signal</keyword>
<sequence length="271" mass="30020">MLRLLAALVLLGSLTGHAFAQDARRSECLAMANAPPRAVPVSYRRVADKTDEVAITYAGHSTYYIDTPGGIRIATDYNGVYRTGRLPDVATMNRAHATHYTLFPDPKIPHVLHGWGENGQAAHYAERIGDVYIRNVTTDIRRYWGEDSGGEMIKDGNSIFIFEVAGLCIGHLGHLHVKLDDSHFAAIGRLDIVMVPIDGTYTMSLDGISEITRRLRAAVVLPMHRFATPLDEFMRLIGQQFEIDRRGGERTLRISRDTLPATPTVIILDGV</sequence>
<reference evidence="2 3" key="1">
    <citation type="submission" date="2016-10" db="EMBL/GenBank/DDBJ databases">
        <authorList>
            <person name="de Groot N.N."/>
        </authorList>
    </citation>
    <scope>NUCLEOTIDE SEQUENCE [LARGE SCALE GENOMIC DNA]</scope>
    <source>
        <strain evidence="2 3">R5</strain>
    </source>
</reference>
<dbReference type="RefSeq" id="WP_092089732.1">
    <property type="nucleotide sequence ID" value="NZ_FMZW01000057.1"/>
</dbReference>
<accession>A0A1G7LED6</accession>
<dbReference type="PANTHER" id="PTHR39189:SF1">
    <property type="entry name" value="UPF0173 METAL-DEPENDENT HYDROLASE YTKL"/>
    <property type="match status" value="1"/>
</dbReference>
<dbReference type="PANTHER" id="PTHR39189">
    <property type="entry name" value="UPF0173 METAL-DEPENDENT HYDROLASE YTKL"/>
    <property type="match status" value="1"/>
</dbReference>
<feature type="signal peptide" evidence="1">
    <location>
        <begin position="1"/>
        <end position="20"/>
    </location>
</feature>
<gene>
    <name evidence="2" type="ORF">SAMN05216337_105732</name>
</gene>
<dbReference type="Pfam" id="PF13483">
    <property type="entry name" value="Lactamase_B_3"/>
    <property type="match status" value="1"/>
</dbReference>
<dbReference type="EMBL" id="FMZW01000057">
    <property type="protein sequence ID" value="SDF47400.1"/>
    <property type="molecule type" value="Genomic_DNA"/>
</dbReference>
<evidence type="ECO:0000313" key="3">
    <source>
        <dbReference type="Proteomes" id="UP000199245"/>
    </source>
</evidence>
<name>A0A1G7LED6_9BRAD</name>
<evidence type="ECO:0000313" key="2">
    <source>
        <dbReference type="EMBL" id="SDF47400.1"/>
    </source>
</evidence>
<dbReference type="Gene3D" id="3.60.15.10">
    <property type="entry name" value="Ribonuclease Z/Hydroxyacylglutathione hydrolase-like"/>
    <property type="match status" value="1"/>
</dbReference>